<organism evidence="6 7">
    <name type="scientific">Paenalcaligenes hermetiae</name>
    <dbReference type="NCBI Taxonomy" id="1157987"/>
    <lineage>
        <taxon>Bacteria</taxon>
        <taxon>Pseudomonadati</taxon>
        <taxon>Pseudomonadota</taxon>
        <taxon>Betaproteobacteria</taxon>
        <taxon>Burkholderiales</taxon>
        <taxon>Alcaligenaceae</taxon>
        <taxon>Paenalcaligenes</taxon>
    </lineage>
</organism>
<keyword evidence="4 5" id="KW-0472">Membrane</keyword>
<evidence type="ECO:0000256" key="5">
    <source>
        <dbReference type="SAM" id="Phobius"/>
    </source>
</evidence>
<evidence type="ECO:0000256" key="2">
    <source>
        <dbReference type="ARBA" id="ARBA00022692"/>
    </source>
</evidence>
<feature type="transmembrane region" description="Helical" evidence="5">
    <location>
        <begin position="37"/>
        <end position="60"/>
    </location>
</feature>
<keyword evidence="3 5" id="KW-1133">Transmembrane helix</keyword>
<feature type="transmembrane region" description="Helical" evidence="5">
    <location>
        <begin position="81"/>
        <end position="103"/>
    </location>
</feature>
<comment type="subcellular location">
    <subcellularLocation>
        <location evidence="1">Membrane</location>
        <topology evidence="1">Multi-pass membrane protein</topology>
    </subcellularLocation>
</comment>
<dbReference type="InterPro" id="IPR059112">
    <property type="entry name" value="CysZ/EI24"/>
</dbReference>
<dbReference type="EMBL" id="BAABKD010000007">
    <property type="protein sequence ID" value="GAA5087464.1"/>
    <property type="molecule type" value="Genomic_DNA"/>
</dbReference>
<gene>
    <name evidence="6" type="ORF">GCM10023337_07900</name>
</gene>
<evidence type="ECO:0000313" key="6">
    <source>
        <dbReference type="EMBL" id="GAA5087464.1"/>
    </source>
</evidence>
<protein>
    <submittedName>
        <fullName evidence="6">EI24 domain-containing protein</fullName>
    </submittedName>
</protein>
<evidence type="ECO:0000256" key="3">
    <source>
        <dbReference type="ARBA" id="ARBA00022989"/>
    </source>
</evidence>
<proteinExistence type="predicted"/>
<dbReference type="RefSeq" id="WP_300647697.1">
    <property type="nucleotide sequence ID" value="NZ_BAABKD010000007.1"/>
</dbReference>
<dbReference type="Pfam" id="PF07264">
    <property type="entry name" value="EI24"/>
    <property type="match status" value="1"/>
</dbReference>
<evidence type="ECO:0000256" key="1">
    <source>
        <dbReference type="ARBA" id="ARBA00004141"/>
    </source>
</evidence>
<feature type="transmembrane region" description="Helical" evidence="5">
    <location>
        <begin position="109"/>
        <end position="130"/>
    </location>
</feature>
<feature type="transmembrane region" description="Helical" evidence="5">
    <location>
        <begin position="172"/>
        <end position="193"/>
    </location>
</feature>
<keyword evidence="2 5" id="KW-0812">Transmembrane</keyword>
<feature type="transmembrane region" description="Helical" evidence="5">
    <location>
        <begin position="218"/>
        <end position="247"/>
    </location>
</feature>
<accession>A0ABP9LXG7</accession>
<reference evidence="7" key="1">
    <citation type="journal article" date="2019" name="Int. J. Syst. Evol. Microbiol.">
        <title>The Global Catalogue of Microorganisms (GCM) 10K type strain sequencing project: providing services to taxonomists for standard genome sequencing and annotation.</title>
        <authorList>
            <consortium name="The Broad Institute Genomics Platform"/>
            <consortium name="The Broad Institute Genome Sequencing Center for Infectious Disease"/>
            <person name="Wu L."/>
            <person name="Ma J."/>
        </authorList>
    </citation>
    <scope>NUCLEOTIDE SEQUENCE [LARGE SCALE GENOMIC DNA]</scope>
    <source>
        <strain evidence="7">JCM 18423</strain>
    </source>
</reference>
<dbReference type="Proteomes" id="UP001500227">
    <property type="component" value="Unassembled WGS sequence"/>
</dbReference>
<sequence>MPTPNSLSTQVGTSSTATQRLKRAFTRALSSQLHPKMLGALLLPFLVALIGAVVLLWLFWTPLKTHIAIWLEQWGILDAHADLWLVGAGLLVVKTFIIPLLAAGALLPIAGILGLIVSAVVAMPIVLSFVQHRYFPQLKRQGKNAFSYSVMNALWVGVLFCVGWLLTLPLWLIAPLAVVLPVWWWAFAFTRLLRVDSMVEHASLQERKILLMRHQKEYWLMGLLMALLNLIPPAWLVLPVFSALVFAHFNLAALAELRAENTIHQHELSL</sequence>
<comment type="caution">
    <text evidence="6">The sequence shown here is derived from an EMBL/GenBank/DDBJ whole genome shotgun (WGS) entry which is preliminary data.</text>
</comment>
<feature type="transmembrane region" description="Helical" evidence="5">
    <location>
        <begin position="145"/>
        <end position="166"/>
    </location>
</feature>
<evidence type="ECO:0000313" key="7">
    <source>
        <dbReference type="Proteomes" id="UP001500227"/>
    </source>
</evidence>
<name>A0ABP9LXG7_9BURK</name>
<evidence type="ECO:0000256" key="4">
    <source>
        <dbReference type="ARBA" id="ARBA00023136"/>
    </source>
</evidence>
<keyword evidence="7" id="KW-1185">Reference proteome</keyword>